<evidence type="ECO:0000313" key="4">
    <source>
        <dbReference type="Proteomes" id="UP001642484"/>
    </source>
</evidence>
<sequence length="156" mass="16283">MAPGVRSRLLPVSILLCLAALCAHPAFLSVKQVRVAPAAVAAATLVSQAVRADDEVPQAAPAVEVAPAEVPQAAPAVEVAPAEVPQAVPVESAPESAGTIIPAFWDPNFNFDDWLLTPEADYFTVPFVIIGSILVLYTILWVGDRLAEGQGQPPTP</sequence>
<evidence type="ECO:0000256" key="2">
    <source>
        <dbReference type="SAM" id="SignalP"/>
    </source>
</evidence>
<keyword evidence="2" id="KW-0732">Signal</keyword>
<proteinExistence type="predicted"/>
<evidence type="ECO:0000256" key="1">
    <source>
        <dbReference type="SAM" id="Phobius"/>
    </source>
</evidence>
<feature type="chain" id="PRO_5047042638" evidence="2">
    <location>
        <begin position="26"/>
        <end position="156"/>
    </location>
</feature>
<evidence type="ECO:0000313" key="3">
    <source>
        <dbReference type="EMBL" id="CAK9118738.1"/>
    </source>
</evidence>
<accession>A0ABP0T1Z8</accession>
<feature type="transmembrane region" description="Helical" evidence="1">
    <location>
        <begin position="122"/>
        <end position="142"/>
    </location>
</feature>
<comment type="caution">
    <text evidence="3">The sequence shown here is derived from an EMBL/GenBank/DDBJ whole genome shotgun (WGS) entry which is preliminary data.</text>
</comment>
<name>A0ABP0T1Z8_9DINO</name>
<keyword evidence="1" id="KW-0472">Membrane</keyword>
<reference evidence="3 4" key="1">
    <citation type="submission" date="2024-02" db="EMBL/GenBank/DDBJ databases">
        <authorList>
            <person name="Chen Y."/>
            <person name="Shah S."/>
            <person name="Dougan E. K."/>
            <person name="Thang M."/>
            <person name="Chan C."/>
        </authorList>
    </citation>
    <scope>NUCLEOTIDE SEQUENCE [LARGE SCALE GENOMIC DNA]</scope>
</reference>
<gene>
    <name evidence="3" type="ORF">CCMP2556_LOCUS55748</name>
</gene>
<keyword evidence="4" id="KW-1185">Reference proteome</keyword>
<dbReference type="EMBL" id="CAXAMN010029108">
    <property type="protein sequence ID" value="CAK9118738.1"/>
    <property type="molecule type" value="Genomic_DNA"/>
</dbReference>
<keyword evidence="1" id="KW-1133">Transmembrane helix</keyword>
<protein>
    <submittedName>
        <fullName evidence="3">Uncharacterized protein</fullName>
    </submittedName>
</protein>
<feature type="signal peptide" evidence="2">
    <location>
        <begin position="1"/>
        <end position="25"/>
    </location>
</feature>
<dbReference type="Proteomes" id="UP001642484">
    <property type="component" value="Unassembled WGS sequence"/>
</dbReference>
<organism evidence="3 4">
    <name type="scientific">Durusdinium trenchii</name>
    <dbReference type="NCBI Taxonomy" id="1381693"/>
    <lineage>
        <taxon>Eukaryota</taxon>
        <taxon>Sar</taxon>
        <taxon>Alveolata</taxon>
        <taxon>Dinophyceae</taxon>
        <taxon>Suessiales</taxon>
        <taxon>Symbiodiniaceae</taxon>
        <taxon>Durusdinium</taxon>
    </lineage>
</organism>
<keyword evidence="1" id="KW-0812">Transmembrane</keyword>